<reference evidence="1" key="2">
    <citation type="journal article" date="2021" name="PeerJ">
        <title>Extensive microbial diversity within the chicken gut microbiome revealed by metagenomics and culture.</title>
        <authorList>
            <person name="Gilroy R."/>
            <person name="Ravi A."/>
            <person name="Getino M."/>
            <person name="Pursley I."/>
            <person name="Horton D.L."/>
            <person name="Alikhan N.F."/>
            <person name="Baker D."/>
            <person name="Gharbi K."/>
            <person name="Hall N."/>
            <person name="Watson M."/>
            <person name="Adriaenssens E.M."/>
            <person name="Foster-Nyarko E."/>
            <person name="Jarju S."/>
            <person name="Secka A."/>
            <person name="Antonio M."/>
            <person name="Oren A."/>
            <person name="Chaudhuri R.R."/>
            <person name="La Ragione R."/>
            <person name="Hildebrand F."/>
            <person name="Pallen M.J."/>
        </authorList>
    </citation>
    <scope>NUCLEOTIDE SEQUENCE</scope>
    <source>
        <strain evidence="1">11159</strain>
    </source>
</reference>
<proteinExistence type="predicted"/>
<dbReference type="Proteomes" id="UP000823613">
    <property type="component" value="Unassembled WGS sequence"/>
</dbReference>
<dbReference type="AlphaFoldDB" id="A0A9D9DIC7"/>
<protein>
    <submittedName>
        <fullName evidence="1">Uncharacterized protein</fullName>
    </submittedName>
</protein>
<dbReference type="EMBL" id="JADIMY010000123">
    <property type="protein sequence ID" value="MBO8428169.1"/>
    <property type="molecule type" value="Genomic_DNA"/>
</dbReference>
<comment type="caution">
    <text evidence="1">The sequence shown here is derived from an EMBL/GenBank/DDBJ whole genome shotgun (WGS) entry which is preliminary data.</text>
</comment>
<evidence type="ECO:0000313" key="2">
    <source>
        <dbReference type="Proteomes" id="UP000823613"/>
    </source>
</evidence>
<gene>
    <name evidence="1" type="ORF">IAC58_06480</name>
</gene>
<sequence>MGEIYNILKRERNKKGIYNCSEMTFFRNFKGILKSNPIFNKYLEIDNDFDIIRANIIIKSIINKDELDNIINDMYIANANVGVESIKDDIKEKISDLPYISYDNFKIYIPFFNKATNIIYSNESEKMFQYPYVSLFKKFEPFFVDAFETYNIDLFNSLFTQLVKISESNTSVAFYHYEFNAIFIINRQGTLDNIIYLFDKHMKNPHKYNIIEKVRPLVNAYYDNDLSLFIYLLYKNDLVSYYVFRKICKLYQV</sequence>
<accession>A0A9D9DIC7</accession>
<evidence type="ECO:0000313" key="1">
    <source>
        <dbReference type="EMBL" id="MBO8428169.1"/>
    </source>
</evidence>
<reference evidence="1" key="1">
    <citation type="submission" date="2020-10" db="EMBL/GenBank/DDBJ databases">
        <authorList>
            <person name="Gilroy R."/>
        </authorList>
    </citation>
    <scope>NUCLEOTIDE SEQUENCE</scope>
    <source>
        <strain evidence="1">11159</strain>
    </source>
</reference>
<name>A0A9D9DIC7_9BACL</name>
<organism evidence="1 2">
    <name type="scientific">Candidatus Onthovivens merdipullorum</name>
    <dbReference type="NCBI Taxonomy" id="2840889"/>
    <lineage>
        <taxon>Bacteria</taxon>
        <taxon>Bacillati</taxon>
        <taxon>Bacillota</taxon>
        <taxon>Bacilli</taxon>
        <taxon>Bacillales</taxon>
        <taxon>Candidatus Onthovivens</taxon>
    </lineage>
</organism>